<dbReference type="Proteomes" id="UP000799757">
    <property type="component" value="Unassembled WGS sequence"/>
</dbReference>
<dbReference type="OrthoDB" id="3256520at2759"/>
<evidence type="ECO:0000313" key="4">
    <source>
        <dbReference type="Proteomes" id="UP000799757"/>
    </source>
</evidence>
<feature type="region of interest" description="Disordered" evidence="2">
    <location>
        <begin position="1"/>
        <end position="39"/>
    </location>
</feature>
<gene>
    <name evidence="3" type="ORF">K505DRAFT_324395</name>
</gene>
<accession>A0A6A6XG36</accession>
<name>A0A6A6XG36_9PLEO</name>
<dbReference type="InterPro" id="IPR023198">
    <property type="entry name" value="PGP-like_dom2"/>
</dbReference>
<dbReference type="SUPFAM" id="SSF56784">
    <property type="entry name" value="HAD-like"/>
    <property type="match status" value="1"/>
</dbReference>
<dbReference type="InterPro" id="IPR036412">
    <property type="entry name" value="HAD-like_sf"/>
</dbReference>
<evidence type="ECO:0000256" key="2">
    <source>
        <dbReference type="SAM" id="MobiDB-lite"/>
    </source>
</evidence>
<sequence>MATKQHEYGLPTQSSKPTPPPSTATNPPTHPPDKYEPFSSVTRNALSHALAESSATLAPADMDALMAAYDTLSLFPDAGPLLAHLESAPHIHPVIFSNGTAAMIAGSLAQSADLAPHAHVFRQVVVVEPVERFKPCAEVYRYLCGEVGKRGREGEVWLVSSNPFDVVGAKAVGIRTCWVDRSGVGWADRLVVGSEGRPDLVVKGLDEVVGGIEGWMGT</sequence>
<evidence type="ECO:0000313" key="3">
    <source>
        <dbReference type="EMBL" id="KAF2795003.1"/>
    </source>
</evidence>
<dbReference type="InterPro" id="IPR023214">
    <property type="entry name" value="HAD_sf"/>
</dbReference>
<dbReference type="PANTHER" id="PTHR43316">
    <property type="entry name" value="HYDROLASE, HALOACID DELAHOGENASE-RELATED"/>
    <property type="match status" value="1"/>
</dbReference>
<protein>
    <submittedName>
        <fullName evidence="3">HAD-like protein</fullName>
    </submittedName>
</protein>
<keyword evidence="1" id="KW-0378">Hydrolase</keyword>
<evidence type="ECO:0000256" key="1">
    <source>
        <dbReference type="ARBA" id="ARBA00022801"/>
    </source>
</evidence>
<proteinExistence type="predicted"/>
<dbReference type="PANTHER" id="PTHR43316:SF3">
    <property type="entry name" value="HALOACID DEHALOGENASE, TYPE II (AFU_ORTHOLOGUE AFUA_2G07750)-RELATED"/>
    <property type="match status" value="1"/>
</dbReference>
<dbReference type="GO" id="GO:0016787">
    <property type="term" value="F:hydrolase activity"/>
    <property type="evidence" value="ECO:0007669"/>
    <property type="project" value="UniProtKB-KW"/>
</dbReference>
<reference evidence="3" key="1">
    <citation type="journal article" date="2020" name="Stud. Mycol.">
        <title>101 Dothideomycetes genomes: a test case for predicting lifestyles and emergence of pathogens.</title>
        <authorList>
            <person name="Haridas S."/>
            <person name="Albert R."/>
            <person name="Binder M."/>
            <person name="Bloem J."/>
            <person name="Labutti K."/>
            <person name="Salamov A."/>
            <person name="Andreopoulos B."/>
            <person name="Baker S."/>
            <person name="Barry K."/>
            <person name="Bills G."/>
            <person name="Bluhm B."/>
            <person name="Cannon C."/>
            <person name="Castanera R."/>
            <person name="Culley D."/>
            <person name="Daum C."/>
            <person name="Ezra D."/>
            <person name="Gonzalez J."/>
            <person name="Henrissat B."/>
            <person name="Kuo A."/>
            <person name="Liang C."/>
            <person name="Lipzen A."/>
            <person name="Lutzoni F."/>
            <person name="Magnuson J."/>
            <person name="Mondo S."/>
            <person name="Nolan M."/>
            <person name="Ohm R."/>
            <person name="Pangilinan J."/>
            <person name="Park H.-J."/>
            <person name="Ramirez L."/>
            <person name="Alfaro M."/>
            <person name="Sun H."/>
            <person name="Tritt A."/>
            <person name="Yoshinaga Y."/>
            <person name="Zwiers L.-H."/>
            <person name="Turgeon B."/>
            <person name="Goodwin S."/>
            <person name="Spatafora J."/>
            <person name="Crous P."/>
            <person name="Grigoriev I."/>
        </authorList>
    </citation>
    <scope>NUCLEOTIDE SEQUENCE</scope>
    <source>
        <strain evidence="3">CBS 109.77</strain>
    </source>
</reference>
<dbReference type="Gene3D" id="1.10.150.240">
    <property type="entry name" value="Putative phosphatase, domain 2"/>
    <property type="match status" value="1"/>
</dbReference>
<dbReference type="Pfam" id="PF00702">
    <property type="entry name" value="Hydrolase"/>
    <property type="match status" value="1"/>
</dbReference>
<keyword evidence="4" id="KW-1185">Reference proteome</keyword>
<organism evidence="3 4">
    <name type="scientific">Melanomma pulvis-pyrius CBS 109.77</name>
    <dbReference type="NCBI Taxonomy" id="1314802"/>
    <lineage>
        <taxon>Eukaryota</taxon>
        <taxon>Fungi</taxon>
        <taxon>Dikarya</taxon>
        <taxon>Ascomycota</taxon>
        <taxon>Pezizomycotina</taxon>
        <taxon>Dothideomycetes</taxon>
        <taxon>Pleosporomycetidae</taxon>
        <taxon>Pleosporales</taxon>
        <taxon>Melanommataceae</taxon>
        <taxon>Melanomma</taxon>
    </lineage>
</organism>
<dbReference type="InterPro" id="IPR051540">
    <property type="entry name" value="S-2-haloacid_dehalogenase"/>
</dbReference>
<dbReference type="EMBL" id="MU001873">
    <property type="protein sequence ID" value="KAF2795003.1"/>
    <property type="molecule type" value="Genomic_DNA"/>
</dbReference>
<dbReference type="AlphaFoldDB" id="A0A6A6XG36"/>
<dbReference type="Gene3D" id="3.40.50.1000">
    <property type="entry name" value="HAD superfamily/HAD-like"/>
    <property type="match status" value="1"/>
</dbReference>